<organism evidence="9 10">
    <name type="scientific">Dioszegia hungarica</name>
    <dbReference type="NCBI Taxonomy" id="4972"/>
    <lineage>
        <taxon>Eukaryota</taxon>
        <taxon>Fungi</taxon>
        <taxon>Dikarya</taxon>
        <taxon>Basidiomycota</taxon>
        <taxon>Agaricomycotina</taxon>
        <taxon>Tremellomycetes</taxon>
        <taxon>Tremellales</taxon>
        <taxon>Bulleribasidiaceae</taxon>
        <taxon>Dioszegia</taxon>
    </lineage>
</organism>
<evidence type="ECO:0000256" key="4">
    <source>
        <dbReference type="ARBA" id="ARBA00023027"/>
    </source>
</evidence>
<reference evidence="9" key="1">
    <citation type="journal article" date="2022" name="G3 (Bethesda)">
        <title>High quality genome of the basidiomycete yeast Dioszegia hungarica PDD-24b-2 isolated from cloud water.</title>
        <authorList>
            <person name="Jarrige D."/>
            <person name="Haridas S."/>
            <person name="Bleykasten-Grosshans C."/>
            <person name="Joly M."/>
            <person name="Nadalig T."/>
            <person name="Sancelme M."/>
            <person name="Vuilleumier S."/>
            <person name="Grigoriev I.V."/>
            <person name="Amato P."/>
            <person name="Bringel F."/>
        </authorList>
    </citation>
    <scope>NUCLEOTIDE SEQUENCE</scope>
    <source>
        <strain evidence="9">PDD-24b-2</strain>
    </source>
</reference>
<comment type="subunit">
    <text evidence="2">Homotetramer.</text>
</comment>
<evidence type="ECO:0000256" key="6">
    <source>
        <dbReference type="PROSITE-ProRule" id="PRU10007"/>
    </source>
</evidence>
<evidence type="ECO:0000256" key="5">
    <source>
        <dbReference type="ARBA" id="ARBA00024226"/>
    </source>
</evidence>
<dbReference type="GeneID" id="77724980"/>
<dbReference type="PROSITE" id="PS00687">
    <property type="entry name" value="ALDEHYDE_DEHYDR_GLU"/>
    <property type="match status" value="1"/>
</dbReference>
<feature type="domain" description="Aldehyde dehydrogenase" evidence="8">
    <location>
        <begin position="61"/>
        <end position="522"/>
    </location>
</feature>
<evidence type="ECO:0000256" key="7">
    <source>
        <dbReference type="RuleBase" id="RU003345"/>
    </source>
</evidence>
<name>A0AA38H3U1_9TREE</name>
<evidence type="ECO:0000259" key="8">
    <source>
        <dbReference type="Pfam" id="PF00171"/>
    </source>
</evidence>
<evidence type="ECO:0000256" key="2">
    <source>
        <dbReference type="ARBA" id="ARBA00011881"/>
    </source>
</evidence>
<gene>
    <name evidence="9" type="ORF">MKK02DRAFT_17386</name>
</gene>
<feature type="active site" evidence="6">
    <location>
        <position position="291"/>
    </location>
</feature>
<evidence type="ECO:0000256" key="3">
    <source>
        <dbReference type="ARBA" id="ARBA00023002"/>
    </source>
</evidence>
<sequence length="543" mass="57409">MYALRLLPLARPAHRVLSPHHATRSLSARASRVLSALDLPTDGSLIPGMYDGQWGGSGAVQKSICPATGEVIGQVQTANVEETQRAIQATKGASILLRRMPGPQRGEVMRQIREALGAKTAALGDLVSLEMGKIRSEGKGEVQEFVDICDYATGLSRSMAGRVLPSERPEHVIYEIPNPLGVVGILSAFNFPVAVYGWNLAIAMITGNSTIWKPSPTTPLCAIAVTRLIQPVLERNGLPGAVAALVCGDVAVGKEIVGSSDVDMVSFTGSEKIGKEVGKVVQDRFGKALLELGGNNAVIVDKDADLQMALQAVIFAAVGTAGQRCTSTRRLYLHRSISAQFISMLLKYYDSASSQTTLKAGDPLDDASLIGPLHTSGAVKLYEDALAGIQKRGGKVLTKRSGKMDVGMGGNFVWPTIVRPTNDDPCWTTETFAPILSVAEFDTLEEAIHLNNAVPQGLSASLFTTNIQSMGKWLGPEGADCGIVNINVGTSGAEIGAGFGGNKSTGWGRESGGDAWKQYVRWSAATVNYSSKMPLAQGVSFGV</sequence>
<dbReference type="InterPro" id="IPR015590">
    <property type="entry name" value="Aldehyde_DH_dom"/>
</dbReference>
<dbReference type="GO" id="GO:0004029">
    <property type="term" value="F:aldehyde dehydrogenase (NAD+) activity"/>
    <property type="evidence" value="ECO:0007669"/>
    <property type="project" value="UniProtKB-EC"/>
</dbReference>
<evidence type="ECO:0000313" key="9">
    <source>
        <dbReference type="EMBL" id="KAI9633633.1"/>
    </source>
</evidence>
<dbReference type="Gene3D" id="3.40.309.10">
    <property type="entry name" value="Aldehyde Dehydrogenase, Chain A, domain 2"/>
    <property type="match status" value="1"/>
</dbReference>
<dbReference type="EMBL" id="JAKWFO010000008">
    <property type="protein sequence ID" value="KAI9633633.1"/>
    <property type="molecule type" value="Genomic_DNA"/>
</dbReference>
<accession>A0AA38H3U1</accession>
<dbReference type="Gene3D" id="3.40.605.10">
    <property type="entry name" value="Aldehyde Dehydrogenase, Chain A, domain 1"/>
    <property type="match status" value="1"/>
</dbReference>
<dbReference type="SUPFAM" id="SSF53720">
    <property type="entry name" value="ALDH-like"/>
    <property type="match status" value="1"/>
</dbReference>
<keyword evidence="4" id="KW-0520">NAD</keyword>
<comment type="similarity">
    <text evidence="1 7">Belongs to the aldehyde dehydrogenase family.</text>
</comment>
<dbReference type="InterPro" id="IPR044638">
    <property type="entry name" value="ALDH7A1-like"/>
</dbReference>
<evidence type="ECO:0000256" key="1">
    <source>
        <dbReference type="ARBA" id="ARBA00009986"/>
    </source>
</evidence>
<keyword evidence="10" id="KW-1185">Reference proteome</keyword>
<dbReference type="RefSeq" id="XP_052943410.1">
    <property type="nucleotide sequence ID" value="XM_053085779.1"/>
</dbReference>
<proteinExistence type="inferred from homology"/>
<dbReference type="InterPro" id="IPR016161">
    <property type="entry name" value="Ald_DH/histidinol_DH"/>
</dbReference>
<dbReference type="InterPro" id="IPR016162">
    <property type="entry name" value="Ald_DH_N"/>
</dbReference>
<keyword evidence="3 7" id="KW-0560">Oxidoreductase</keyword>
<dbReference type="InterPro" id="IPR016163">
    <property type="entry name" value="Ald_DH_C"/>
</dbReference>
<dbReference type="PANTHER" id="PTHR43521">
    <property type="entry name" value="ALPHA-AMINOADIPIC SEMIALDEHYDE DEHYDROGENASE"/>
    <property type="match status" value="1"/>
</dbReference>
<comment type="caution">
    <text evidence="9">The sequence shown here is derived from an EMBL/GenBank/DDBJ whole genome shotgun (WGS) entry which is preliminary data.</text>
</comment>
<dbReference type="InterPro" id="IPR029510">
    <property type="entry name" value="Ald_DH_CS_GLU"/>
</dbReference>
<dbReference type="EC" id="1.2.1.3" evidence="5"/>
<evidence type="ECO:0000313" key="10">
    <source>
        <dbReference type="Proteomes" id="UP001164286"/>
    </source>
</evidence>
<dbReference type="Pfam" id="PF00171">
    <property type="entry name" value="Aldedh"/>
    <property type="match status" value="1"/>
</dbReference>
<dbReference type="Proteomes" id="UP001164286">
    <property type="component" value="Unassembled WGS sequence"/>
</dbReference>
<dbReference type="PANTHER" id="PTHR43521:SF1">
    <property type="entry name" value="ALPHA-AMINOADIPIC SEMIALDEHYDE DEHYDROGENASE"/>
    <property type="match status" value="1"/>
</dbReference>
<protein>
    <recommendedName>
        <fullName evidence="5">aldehyde dehydrogenase (NAD(+))</fullName>
        <ecNumber evidence="5">1.2.1.3</ecNumber>
    </recommendedName>
</protein>
<dbReference type="AlphaFoldDB" id="A0AA38H3U1"/>